<comment type="caution">
    <text evidence="1">The sequence shown here is derived from an EMBL/GenBank/DDBJ whole genome shotgun (WGS) entry which is preliminary data.</text>
</comment>
<dbReference type="Proteomes" id="UP000605427">
    <property type="component" value="Unassembled WGS sequence"/>
</dbReference>
<sequence>MTQMTKRALAASLKKLLSQKTLDKIMVIKDIYDLIDCFYTHEASRALDGKKLTELKQPLLLKSAEQGALKKASGTVVGELLAKYGIV</sequence>
<protein>
    <submittedName>
        <fullName evidence="1">Uncharacterized protein</fullName>
    </submittedName>
</protein>
<keyword evidence="2" id="KW-1185">Reference proteome</keyword>
<name>A0ABQ1ZXW6_9BACL</name>
<reference evidence="2" key="1">
    <citation type="journal article" date="2019" name="Int. J. Syst. Evol. Microbiol.">
        <title>The Global Catalogue of Microorganisms (GCM) 10K type strain sequencing project: providing services to taxonomists for standard genome sequencing and annotation.</title>
        <authorList>
            <consortium name="The Broad Institute Genomics Platform"/>
            <consortium name="The Broad Institute Genome Sequencing Center for Infectious Disease"/>
            <person name="Wu L."/>
            <person name="Ma J."/>
        </authorList>
    </citation>
    <scope>NUCLEOTIDE SEQUENCE [LARGE SCALE GENOMIC DNA]</scope>
    <source>
        <strain evidence="2">CCM 8702</strain>
    </source>
</reference>
<accession>A0ABQ1ZXW6</accession>
<proteinExistence type="predicted"/>
<evidence type="ECO:0000313" key="2">
    <source>
        <dbReference type="Proteomes" id="UP000605427"/>
    </source>
</evidence>
<evidence type="ECO:0000313" key="1">
    <source>
        <dbReference type="EMBL" id="GGH79481.1"/>
    </source>
</evidence>
<gene>
    <name evidence="1" type="ORF">GCM10007362_26340</name>
</gene>
<dbReference type="RefSeq" id="WP_188525547.1">
    <property type="nucleotide sequence ID" value="NZ_BMDD01000003.1"/>
</dbReference>
<dbReference type="EMBL" id="BMDD01000003">
    <property type="protein sequence ID" value="GGH79481.1"/>
    <property type="molecule type" value="Genomic_DNA"/>
</dbReference>
<organism evidence="1 2">
    <name type="scientific">Saccharibacillus endophyticus</name>
    <dbReference type="NCBI Taxonomy" id="2060666"/>
    <lineage>
        <taxon>Bacteria</taxon>
        <taxon>Bacillati</taxon>
        <taxon>Bacillota</taxon>
        <taxon>Bacilli</taxon>
        <taxon>Bacillales</taxon>
        <taxon>Paenibacillaceae</taxon>
        <taxon>Saccharibacillus</taxon>
    </lineage>
</organism>